<comment type="similarity">
    <text evidence="1">Belongs to the short-chain dehydrogenases/reductases (SDR) family.</text>
</comment>
<dbReference type="AlphaFoldDB" id="A0A455XB19"/>
<dbReference type="Pfam" id="PF00106">
    <property type="entry name" value="adh_short"/>
    <property type="match status" value="1"/>
</dbReference>
<organism evidence="4">
    <name type="scientific">Alternaria solani</name>
    <dbReference type="NCBI Taxonomy" id="48100"/>
    <lineage>
        <taxon>Eukaryota</taxon>
        <taxon>Fungi</taxon>
        <taxon>Dikarya</taxon>
        <taxon>Ascomycota</taxon>
        <taxon>Pezizomycotina</taxon>
        <taxon>Dothideomycetes</taxon>
        <taxon>Pleosporomycetidae</taxon>
        <taxon>Pleosporales</taxon>
        <taxon>Pleosporineae</taxon>
        <taxon>Pleosporaceae</taxon>
        <taxon>Alternaria</taxon>
        <taxon>Alternaria sect. Porri</taxon>
    </lineage>
</organism>
<dbReference type="PRINTS" id="PR00081">
    <property type="entry name" value="GDHRDH"/>
</dbReference>
<proteinExistence type="inferred from homology"/>
<dbReference type="Gene3D" id="3.40.50.720">
    <property type="entry name" value="NAD(P)-binding Rossmann-like Domain"/>
    <property type="match status" value="1"/>
</dbReference>
<protein>
    <submittedName>
        <fullName evidence="4">Putative short-chain dehydrogenase/reductase</fullName>
    </submittedName>
</protein>
<gene>
    <name evidence="4" type="primary">asolE</name>
</gene>
<dbReference type="InterPro" id="IPR036291">
    <property type="entry name" value="NAD(P)-bd_dom_sf"/>
</dbReference>
<reference evidence="4" key="1">
    <citation type="journal article" date="2016" name="Tetrahedron Lett.">
        <title>Genome mining approach for harnessing the cryptic gene cluster in Alternaria solani: production of PKS-NRPS hybrid metabolite, didymellamide B.</title>
        <authorList>
            <person name="Ugai T."/>
            <person name="Minami A."/>
            <person name="Gomi K."/>
            <person name="Oikawa H."/>
        </authorList>
    </citation>
    <scope>NUCLEOTIDE SEQUENCE</scope>
    <source>
        <strain evidence="4">A17</strain>
    </source>
</reference>
<evidence type="ECO:0000313" key="4">
    <source>
        <dbReference type="EMBL" id="BBJ34518.1"/>
    </source>
</evidence>
<keyword evidence="3" id="KW-0472">Membrane</keyword>
<evidence type="ECO:0000256" key="1">
    <source>
        <dbReference type="ARBA" id="ARBA00006484"/>
    </source>
</evidence>
<sequence length="348" mass="37856">MTPDATILVTGAGGGLGSAIAAHVSSRLPSYHAIYTVRDTSRPHEALRAALTSPHDGTEQQHEILSLDLARLSSVRAFAASVNRRVASGEIPPIRALILNAGLLEFEKQTWAADADGGFDLTFASNYLGHWLLTLLLLQSMNRDCGRIVMIGSSTHNPAIPMIARHFPREELKTFIGKNTDPLAFGTYSSNKDDPTYHSGFRRYGASKMCLAMMVGELQQRLVEDPALSRITTIGVDPGTMSTGIARNSTWFVRVVIHGVIIATLARLIAIIWPSSNGALRTPQNSARDVVDAALAVKWQEGGLYVDGSELSDMSKEAKDLDKRALVWQDSARYTDLKDGETLLANWS</sequence>
<feature type="transmembrane region" description="Helical" evidence="3">
    <location>
        <begin position="251"/>
        <end position="273"/>
    </location>
</feature>
<keyword evidence="3" id="KW-1133">Transmembrane helix</keyword>
<dbReference type="EMBL" id="LC145635">
    <property type="protein sequence ID" value="BBJ34518.1"/>
    <property type="molecule type" value="Genomic_DNA"/>
</dbReference>
<dbReference type="SUPFAM" id="SSF51735">
    <property type="entry name" value="NAD(P)-binding Rossmann-fold domains"/>
    <property type="match status" value="1"/>
</dbReference>
<dbReference type="PANTHER" id="PTHR24320:SF148">
    <property type="entry name" value="NAD(P)-BINDING ROSSMANN-FOLD SUPERFAMILY PROTEIN"/>
    <property type="match status" value="1"/>
</dbReference>
<dbReference type="PANTHER" id="PTHR24320">
    <property type="entry name" value="RETINOL DEHYDROGENASE"/>
    <property type="match status" value="1"/>
</dbReference>
<keyword evidence="3" id="KW-0812">Transmembrane</keyword>
<accession>A0A455XB19</accession>
<keyword evidence="2" id="KW-0560">Oxidoreductase</keyword>
<evidence type="ECO:0000256" key="2">
    <source>
        <dbReference type="ARBA" id="ARBA00023002"/>
    </source>
</evidence>
<name>A0A455XB19_ALTSO</name>
<evidence type="ECO:0000256" key="3">
    <source>
        <dbReference type="SAM" id="Phobius"/>
    </source>
</evidence>
<dbReference type="GO" id="GO:0016491">
    <property type="term" value="F:oxidoreductase activity"/>
    <property type="evidence" value="ECO:0007669"/>
    <property type="project" value="UniProtKB-KW"/>
</dbReference>
<dbReference type="InterPro" id="IPR002347">
    <property type="entry name" value="SDR_fam"/>
</dbReference>